<dbReference type="EMBL" id="JAJJMA010227893">
    <property type="protein sequence ID" value="MCL7041820.1"/>
    <property type="molecule type" value="Genomic_DNA"/>
</dbReference>
<keyword evidence="1" id="KW-1133">Transmembrane helix</keyword>
<keyword evidence="3" id="KW-1185">Reference proteome</keyword>
<accession>A0AA42AVQ5</accession>
<evidence type="ECO:0000313" key="2">
    <source>
        <dbReference type="EMBL" id="MCL7041820.1"/>
    </source>
</evidence>
<sequence>MAIVTCMIGLHFGHIIVHFKKHKDRIVSWMILASGLVVVGFHFCGMHINKGLYSLSYTCITVGAAAILFVGIYVLVDVFGFRKPTLVFEWMGKHAMVIYILAACNVFPVLLTGFLLVGIGHS</sequence>
<evidence type="ECO:0000313" key="3">
    <source>
        <dbReference type="Proteomes" id="UP001177140"/>
    </source>
</evidence>
<proteinExistence type="predicted"/>
<feature type="transmembrane region" description="Helical" evidence="1">
    <location>
        <begin position="54"/>
        <end position="76"/>
    </location>
</feature>
<evidence type="ECO:0000256" key="1">
    <source>
        <dbReference type="SAM" id="Phobius"/>
    </source>
</evidence>
<reference evidence="2" key="1">
    <citation type="submission" date="2022-03" db="EMBL/GenBank/DDBJ databases">
        <title>A functionally conserved STORR gene fusion in Papaver species that diverged 16.8 million years ago.</title>
        <authorList>
            <person name="Catania T."/>
        </authorList>
    </citation>
    <scope>NUCLEOTIDE SEQUENCE</scope>
    <source>
        <strain evidence="2">S-191538</strain>
    </source>
</reference>
<dbReference type="PANTHER" id="PTHR31061:SF24">
    <property type="entry name" value="LD22376P"/>
    <property type="match status" value="1"/>
</dbReference>
<dbReference type="Proteomes" id="UP001177140">
    <property type="component" value="Unassembled WGS sequence"/>
</dbReference>
<keyword evidence="1" id="KW-0812">Transmembrane</keyword>
<dbReference type="PANTHER" id="PTHR31061">
    <property type="entry name" value="LD22376P"/>
    <property type="match status" value="1"/>
</dbReference>
<organism evidence="2 3">
    <name type="scientific">Papaver nudicaule</name>
    <name type="common">Iceland poppy</name>
    <dbReference type="NCBI Taxonomy" id="74823"/>
    <lineage>
        <taxon>Eukaryota</taxon>
        <taxon>Viridiplantae</taxon>
        <taxon>Streptophyta</taxon>
        <taxon>Embryophyta</taxon>
        <taxon>Tracheophyta</taxon>
        <taxon>Spermatophyta</taxon>
        <taxon>Magnoliopsida</taxon>
        <taxon>Ranunculales</taxon>
        <taxon>Papaveraceae</taxon>
        <taxon>Papaveroideae</taxon>
        <taxon>Papaver</taxon>
    </lineage>
</organism>
<feature type="transmembrane region" description="Helical" evidence="1">
    <location>
        <begin position="26"/>
        <end position="48"/>
    </location>
</feature>
<feature type="transmembrane region" description="Helical" evidence="1">
    <location>
        <begin position="97"/>
        <end position="119"/>
    </location>
</feature>
<comment type="caution">
    <text evidence="2">The sequence shown here is derived from an EMBL/GenBank/DDBJ whole genome shotgun (WGS) entry which is preliminary data.</text>
</comment>
<name>A0AA42AVQ5_PAPNU</name>
<gene>
    <name evidence="2" type="ORF">MKW94_010209</name>
</gene>
<protein>
    <submittedName>
        <fullName evidence="2">Uncharacterized protein</fullName>
    </submittedName>
</protein>
<dbReference type="AlphaFoldDB" id="A0AA42AVQ5"/>
<keyword evidence="1" id="KW-0472">Membrane</keyword>